<gene>
    <name evidence="1" type="ORF">ACFFSA_44320</name>
</gene>
<sequence length="108" mass="12472">MLYLRREAELLAHLRALKVRRKQFLSQPSEPVVEYVRLGQTFTEAWEARDTDGRRLLLESAIAHIVVRPGTRGRRGIDPQRLDILWRNQYGQDIGVPGADDHMGRRVG</sequence>
<evidence type="ECO:0000313" key="1">
    <source>
        <dbReference type="EMBL" id="MFB9630143.1"/>
    </source>
</evidence>
<comment type="caution">
    <text evidence="1">The sequence shown here is derived from an EMBL/GenBank/DDBJ whole genome shotgun (WGS) entry which is preliminary data.</text>
</comment>
<name>A0ABV5SGC5_9ACTN</name>
<reference evidence="1 2" key="1">
    <citation type="submission" date="2024-09" db="EMBL/GenBank/DDBJ databases">
        <authorList>
            <person name="Sun Q."/>
            <person name="Mori K."/>
        </authorList>
    </citation>
    <scope>NUCLEOTIDE SEQUENCE [LARGE SCALE GENOMIC DNA]</scope>
    <source>
        <strain evidence="1 2">JCM 3143</strain>
    </source>
</reference>
<dbReference type="RefSeq" id="WP_345002806.1">
    <property type="nucleotide sequence ID" value="NZ_BAAAXV010000012.1"/>
</dbReference>
<dbReference type="Proteomes" id="UP001589532">
    <property type="component" value="Unassembled WGS sequence"/>
</dbReference>
<evidence type="ECO:0000313" key="2">
    <source>
        <dbReference type="Proteomes" id="UP001589532"/>
    </source>
</evidence>
<protein>
    <submittedName>
        <fullName evidence="1">Uncharacterized protein</fullName>
    </submittedName>
</protein>
<proteinExistence type="predicted"/>
<dbReference type="EMBL" id="JBHMBW010000080">
    <property type="protein sequence ID" value="MFB9630143.1"/>
    <property type="molecule type" value="Genomic_DNA"/>
</dbReference>
<organism evidence="1 2">
    <name type="scientific">Nonomuraea helvata</name>
    <dbReference type="NCBI Taxonomy" id="37484"/>
    <lineage>
        <taxon>Bacteria</taxon>
        <taxon>Bacillati</taxon>
        <taxon>Actinomycetota</taxon>
        <taxon>Actinomycetes</taxon>
        <taxon>Streptosporangiales</taxon>
        <taxon>Streptosporangiaceae</taxon>
        <taxon>Nonomuraea</taxon>
    </lineage>
</organism>
<accession>A0ABV5SGC5</accession>
<keyword evidence="2" id="KW-1185">Reference proteome</keyword>